<dbReference type="Proteomes" id="UP000689967">
    <property type="component" value="Unassembled WGS sequence"/>
</dbReference>
<evidence type="ECO:0000313" key="2">
    <source>
        <dbReference type="Proteomes" id="UP000689967"/>
    </source>
</evidence>
<dbReference type="EMBL" id="JAERQM010000003">
    <property type="protein sequence ID" value="MBU8544389.1"/>
    <property type="molecule type" value="Genomic_DNA"/>
</dbReference>
<evidence type="ECO:0008006" key="3">
    <source>
        <dbReference type="Google" id="ProtNLM"/>
    </source>
</evidence>
<gene>
    <name evidence="1" type="ORF">JJQ90_11770</name>
</gene>
<organism evidence="1 2">
    <name type="scientific">Falsiroseomonas oleicola</name>
    <dbReference type="NCBI Taxonomy" id="2801474"/>
    <lineage>
        <taxon>Bacteria</taxon>
        <taxon>Pseudomonadati</taxon>
        <taxon>Pseudomonadota</taxon>
        <taxon>Alphaproteobacteria</taxon>
        <taxon>Acetobacterales</taxon>
        <taxon>Roseomonadaceae</taxon>
        <taxon>Falsiroseomonas</taxon>
    </lineage>
</organism>
<accession>A0ABS6H6R3</accession>
<protein>
    <recommendedName>
        <fullName evidence="3">NAD synthetase</fullName>
    </recommendedName>
</protein>
<dbReference type="RefSeq" id="WP_216875627.1">
    <property type="nucleotide sequence ID" value="NZ_JAERQM010000003.1"/>
</dbReference>
<evidence type="ECO:0000313" key="1">
    <source>
        <dbReference type="EMBL" id="MBU8544389.1"/>
    </source>
</evidence>
<proteinExistence type="predicted"/>
<name>A0ABS6H6R3_9PROT</name>
<sequence length="273" mass="28057">MTDAGIRSLLADIDRIPNFRGLGVILVQDDKARMLRKPTMCSVGADYILIELQSRPSSVPQAGGRGIFVEGGLAALNCTAAVFASLLTFGSATAAPVTGGSSLVITTVSYAATTAAGLSCGVAAMRTYNEVMDPQANVRLDEQAWYARSMAVVDGVTLLGVGASVATASRLLGTLSRSGVKLGPALAGSVERQARARMVREAARGAQANISNGSIKALQASGQLPKRLTNTEISSAAVTQLKDAVAAGLSFTASGLDGHVKGVAVYLLEMEQD</sequence>
<keyword evidence="2" id="KW-1185">Reference proteome</keyword>
<comment type="caution">
    <text evidence="1">The sequence shown here is derived from an EMBL/GenBank/DDBJ whole genome shotgun (WGS) entry which is preliminary data.</text>
</comment>
<reference evidence="1 2" key="1">
    <citation type="submission" date="2021-01" db="EMBL/GenBank/DDBJ databases">
        <title>Roseomonas sp. nov, a bacterium isolated from an oil production mixture in Yumen Oilfield.</title>
        <authorList>
            <person name="Wu D."/>
        </authorList>
    </citation>
    <scope>NUCLEOTIDE SEQUENCE [LARGE SCALE GENOMIC DNA]</scope>
    <source>
        <strain evidence="1 2">ROY-5-3</strain>
    </source>
</reference>